<dbReference type="EMBL" id="KZ819602">
    <property type="protein sequence ID" value="PWN38497.1"/>
    <property type="molecule type" value="Genomic_DNA"/>
</dbReference>
<sequence>MKTSIIFIIYFLGDTLNAASAEQHSEDPLYPVHRLASEPSKTMFKRSYGWGLPLMFHNIAPGKISSTKREANVASEKANVNDQGPPKAITSNRNNGKDKVETGKVAPKNDPKVDTSVGTGAGTYSRSTDSSASSASQSSSKKKGKKEKGHSTSSSPTP</sequence>
<evidence type="ECO:0000256" key="1">
    <source>
        <dbReference type="SAM" id="MobiDB-lite"/>
    </source>
</evidence>
<feature type="chain" id="PRO_5016375034" evidence="2">
    <location>
        <begin position="22"/>
        <end position="158"/>
    </location>
</feature>
<dbReference type="GeneID" id="37022548"/>
<feature type="signal peptide" evidence="2">
    <location>
        <begin position="1"/>
        <end position="21"/>
    </location>
</feature>
<dbReference type="Proteomes" id="UP000245771">
    <property type="component" value="Unassembled WGS sequence"/>
</dbReference>
<protein>
    <submittedName>
        <fullName evidence="3">Uncharacterized protein</fullName>
    </submittedName>
</protein>
<accession>A0A316VLU8</accession>
<dbReference type="InParanoid" id="A0A316VLU8"/>
<keyword evidence="2" id="KW-0732">Signal</keyword>
<dbReference type="AlphaFoldDB" id="A0A316VLU8"/>
<gene>
    <name evidence="3" type="ORF">FA14DRAFT_177767</name>
</gene>
<name>A0A316VLU8_9BASI</name>
<evidence type="ECO:0000256" key="2">
    <source>
        <dbReference type="SAM" id="SignalP"/>
    </source>
</evidence>
<feature type="region of interest" description="Disordered" evidence="1">
    <location>
        <begin position="65"/>
        <end position="158"/>
    </location>
</feature>
<proteinExistence type="predicted"/>
<reference evidence="3 4" key="1">
    <citation type="journal article" date="2018" name="Mol. Biol. Evol.">
        <title>Broad Genomic Sampling Reveals a Smut Pathogenic Ancestry of the Fungal Clade Ustilaginomycotina.</title>
        <authorList>
            <person name="Kijpornyongpan T."/>
            <person name="Mondo S.J."/>
            <person name="Barry K."/>
            <person name="Sandor L."/>
            <person name="Lee J."/>
            <person name="Lipzen A."/>
            <person name="Pangilinan J."/>
            <person name="LaButti K."/>
            <person name="Hainaut M."/>
            <person name="Henrissat B."/>
            <person name="Grigoriev I.V."/>
            <person name="Spatafora J.W."/>
            <person name="Aime M.C."/>
        </authorList>
    </citation>
    <scope>NUCLEOTIDE SEQUENCE [LARGE SCALE GENOMIC DNA]</scope>
    <source>
        <strain evidence="3 4">MCA 3882</strain>
    </source>
</reference>
<organism evidence="3 4">
    <name type="scientific">Meira miltonrushii</name>
    <dbReference type="NCBI Taxonomy" id="1280837"/>
    <lineage>
        <taxon>Eukaryota</taxon>
        <taxon>Fungi</taxon>
        <taxon>Dikarya</taxon>
        <taxon>Basidiomycota</taxon>
        <taxon>Ustilaginomycotina</taxon>
        <taxon>Exobasidiomycetes</taxon>
        <taxon>Exobasidiales</taxon>
        <taxon>Brachybasidiaceae</taxon>
        <taxon>Meira</taxon>
    </lineage>
</organism>
<keyword evidence="4" id="KW-1185">Reference proteome</keyword>
<feature type="compositionally biased region" description="Basic and acidic residues" evidence="1">
    <location>
        <begin position="95"/>
        <end position="113"/>
    </location>
</feature>
<evidence type="ECO:0000313" key="3">
    <source>
        <dbReference type="EMBL" id="PWN38497.1"/>
    </source>
</evidence>
<feature type="compositionally biased region" description="Low complexity" evidence="1">
    <location>
        <begin position="125"/>
        <end position="139"/>
    </location>
</feature>
<evidence type="ECO:0000313" key="4">
    <source>
        <dbReference type="Proteomes" id="UP000245771"/>
    </source>
</evidence>
<dbReference type="RefSeq" id="XP_025358799.1">
    <property type="nucleotide sequence ID" value="XM_025500767.1"/>
</dbReference>